<dbReference type="Pfam" id="PF00873">
    <property type="entry name" value="ACR_tran"/>
    <property type="match status" value="1"/>
</dbReference>
<dbReference type="PRINTS" id="PR00702">
    <property type="entry name" value="ACRIFLAVINRP"/>
</dbReference>
<comment type="caution">
    <text evidence="2">The sequence shown here is derived from an EMBL/GenBank/DDBJ whole genome shotgun (WGS) entry which is preliminary data.</text>
</comment>
<feature type="transmembrane region" description="Helical" evidence="1">
    <location>
        <begin position="479"/>
        <end position="503"/>
    </location>
</feature>
<dbReference type="Gene3D" id="3.30.2090.10">
    <property type="entry name" value="Multidrug efflux transporter AcrB TolC docking domain, DN and DC subdomains"/>
    <property type="match status" value="2"/>
</dbReference>
<dbReference type="Gene3D" id="3.30.70.1320">
    <property type="entry name" value="Multidrug efflux transporter AcrB pore domain like"/>
    <property type="match status" value="1"/>
</dbReference>
<feature type="transmembrane region" description="Helical" evidence="1">
    <location>
        <begin position="1016"/>
        <end position="1039"/>
    </location>
</feature>
<protein>
    <submittedName>
        <fullName evidence="2">Efflux RND transporter permease subunit</fullName>
    </submittedName>
</protein>
<name>A0ABP9PHJ7_9BACT</name>
<keyword evidence="1" id="KW-0812">Transmembrane</keyword>
<dbReference type="Gene3D" id="1.20.1640.10">
    <property type="entry name" value="Multidrug efflux transporter AcrB transmembrane domain"/>
    <property type="match status" value="2"/>
</dbReference>
<keyword evidence="1" id="KW-0472">Membrane</keyword>
<dbReference type="SUPFAM" id="SSF82866">
    <property type="entry name" value="Multidrug efflux transporter AcrB transmembrane domain"/>
    <property type="match status" value="2"/>
</dbReference>
<reference evidence="3" key="1">
    <citation type="journal article" date="2019" name="Int. J. Syst. Evol. Microbiol.">
        <title>The Global Catalogue of Microorganisms (GCM) 10K type strain sequencing project: providing services to taxonomists for standard genome sequencing and annotation.</title>
        <authorList>
            <consortium name="The Broad Institute Genomics Platform"/>
            <consortium name="The Broad Institute Genome Sequencing Center for Infectious Disease"/>
            <person name="Wu L."/>
            <person name="Ma J."/>
        </authorList>
    </citation>
    <scope>NUCLEOTIDE SEQUENCE [LARGE SCALE GENOMIC DNA]</scope>
    <source>
        <strain evidence="3">JCM 18053</strain>
    </source>
</reference>
<feature type="transmembrane region" description="Helical" evidence="1">
    <location>
        <begin position="20"/>
        <end position="41"/>
    </location>
</feature>
<dbReference type="SUPFAM" id="SSF82714">
    <property type="entry name" value="Multidrug efflux transporter AcrB TolC docking domain, DN and DC subdomains"/>
    <property type="match status" value="2"/>
</dbReference>
<feature type="transmembrane region" description="Helical" evidence="1">
    <location>
        <begin position="449"/>
        <end position="473"/>
    </location>
</feature>
<proteinExistence type="predicted"/>
<organism evidence="2 3">
    <name type="scientific">Prosthecobacter algae</name>
    <dbReference type="NCBI Taxonomy" id="1144682"/>
    <lineage>
        <taxon>Bacteria</taxon>
        <taxon>Pseudomonadati</taxon>
        <taxon>Verrucomicrobiota</taxon>
        <taxon>Verrucomicrobiia</taxon>
        <taxon>Verrucomicrobiales</taxon>
        <taxon>Verrucomicrobiaceae</taxon>
        <taxon>Prosthecobacter</taxon>
    </lineage>
</organism>
<feature type="transmembrane region" description="Helical" evidence="1">
    <location>
        <begin position="882"/>
        <end position="900"/>
    </location>
</feature>
<dbReference type="InterPro" id="IPR001036">
    <property type="entry name" value="Acrflvin-R"/>
</dbReference>
<dbReference type="PANTHER" id="PTHR32063">
    <property type="match status" value="1"/>
</dbReference>
<feature type="transmembrane region" description="Helical" evidence="1">
    <location>
        <begin position="524"/>
        <end position="554"/>
    </location>
</feature>
<dbReference type="Gene3D" id="3.30.70.1430">
    <property type="entry name" value="Multidrug efflux transporter AcrB pore domain"/>
    <property type="match status" value="2"/>
</dbReference>
<dbReference type="EMBL" id="BAABIA010000009">
    <property type="protein sequence ID" value="GAA5146683.1"/>
    <property type="molecule type" value="Genomic_DNA"/>
</dbReference>
<sequence>MLAFTFDSVSSRMNLARFALRHPWTVLVAVVAVCLGAWLGLQRMTRDIFPPLGIPTIYVAQPYGGMDPLQMEGYLTYRYEYHFLYIANIEHVESKSIQGASIMKLQFHPGTDMSQAMSETVAQVNRSRAFMPPGTVAPFIMRFDAGSVAVGYLVFSTDDPGITLNQMQDQALNKVRPAFATLPGVSAPPPFGGSSRAIVVNVNPDRLKAYGLSPDDIVKAISRGNPISPSGNINLDGLYPIVPTNAIVSNVKDLEAVPLKKTEAGAVFIRDVATVSDGADVTTSYALANGKRTVYLPVTKRAEASTLEVVKKVRESVPEFQKLLPPGIKVSFEFDQTPVVNRTINDLVKEGALGAALTGLMVLVFLRDLRTAFIVVINIPLSLMAAAFGLWISGQNIHLMTLGGLALAVGILVDEATVTVENIHTHLARGKSLARAALDGTMETTLPRLLAMLCILAVFIPAFFMVGAAQALFVPMALAVGFAMFASFILSSTLVPVLSVWFLPKKTKHEENRLSLLGRGYQGLVKGAVAIRWILVPGYLAGAVLIILTFAPFLGTEIFPKTDSGQFAIRFRAPSGTQVGITEKIAQQILKTIAMEAGGEDKIDMSIGMVGVHNSSFPVNLVHLWNGGPEEGWLAVQMKPEAGVRVEAFQGKLRGIFARELPDVRLSFEPQDIVSRVMSFGSPTPIEIAVSGPALPASKEHAEKIMAKLKELPFMRDVQIAQTLDAPTVNVQIDRERAGLLGVDVEDVTRSLVAATTSSRFTAPVFWADPATGISFNVQVQIPEERTQSIEHLGNMPVTSKTGKPVLLRNLAKIEKGTAVGTYERYNLVRIVSVTANIVGKDFGSAIAAVRQVLADLGPAPDGKTKVDVRGQVIPYNQLYEGFSKGLIIAIVVIFLLLCANFQSLRLALVVISTMPAVMAGVVLALFFTGTTVNIQSAMGAIMAVGVAVANAILLVTFADRARIGHLGDRRLGAVEGAVSRLRPILMTSFAMIAGMMPMALGLGEGGAQSAPLGRAVVGGLALATVATLIVLPAVFALFASKKTTSASLDPDDESGALYETKALN</sequence>
<gene>
    <name evidence="2" type="ORF">GCM10023213_40190</name>
</gene>
<evidence type="ECO:0000313" key="2">
    <source>
        <dbReference type="EMBL" id="GAA5146683.1"/>
    </source>
</evidence>
<feature type="transmembrane region" description="Helical" evidence="1">
    <location>
        <begin position="907"/>
        <end position="928"/>
    </location>
</feature>
<accession>A0ABP9PHJ7</accession>
<dbReference type="InterPro" id="IPR027463">
    <property type="entry name" value="AcrB_DN_DC_subdom"/>
</dbReference>
<dbReference type="Proteomes" id="UP001499852">
    <property type="component" value="Unassembled WGS sequence"/>
</dbReference>
<dbReference type="SUPFAM" id="SSF82693">
    <property type="entry name" value="Multidrug efflux transporter AcrB pore domain, PN1, PN2, PC1 and PC2 subdomains"/>
    <property type="match status" value="2"/>
</dbReference>
<evidence type="ECO:0000256" key="1">
    <source>
        <dbReference type="SAM" id="Phobius"/>
    </source>
</evidence>
<keyword evidence="1" id="KW-1133">Transmembrane helix</keyword>
<dbReference type="PANTHER" id="PTHR32063:SF8">
    <property type="entry name" value="CATION EFFLUX PROTEIN"/>
    <property type="match status" value="1"/>
</dbReference>
<feature type="transmembrane region" description="Helical" evidence="1">
    <location>
        <begin position="372"/>
        <end position="392"/>
    </location>
</feature>
<keyword evidence="3" id="KW-1185">Reference proteome</keyword>
<feature type="transmembrane region" description="Helical" evidence="1">
    <location>
        <begin position="940"/>
        <end position="964"/>
    </location>
</feature>
<evidence type="ECO:0000313" key="3">
    <source>
        <dbReference type="Proteomes" id="UP001499852"/>
    </source>
</evidence>
<dbReference type="Gene3D" id="3.30.70.1440">
    <property type="entry name" value="Multidrug efflux transporter AcrB pore domain"/>
    <property type="match status" value="1"/>
</dbReference>
<feature type="transmembrane region" description="Helical" evidence="1">
    <location>
        <begin position="985"/>
        <end position="1004"/>
    </location>
</feature>